<dbReference type="AlphaFoldDB" id="A0A2T5LQL5"/>
<name>A0A2T5LQL5_9EURO</name>
<proteinExistence type="predicted"/>
<accession>A0A2T5LQL5</accession>
<reference evidence="1 2" key="1">
    <citation type="journal article" date="2018" name="Proc. Natl. Acad. Sci. U.S.A.">
        <title>Linking secondary metabolites to gene clusters through genome sequencing of six diverse Aspergillus species.</title>
        <authorList>
            <person name="Kaerboelling I."/>
            <person name="Vesth T.C."/>
            <person name="Frisvad J.C."/>
            <person name="Nybo J.L."/>
            <person name="Theobald S."/>
            <person name="Kuo A."/>
            <person name="Bowyer P."/>
            <person name="Matsuda Y."/>
            <person name="Mondo S."/>
            <person name="Lyhne E.K."/>
            <person name="Kogle M.E."/>
            <person name="Clum A."/>
            <person name="Lipzen A."/>
            <person name="Salamov A."/>
            <person name="Ngan C.Y."/>
            <person name="Daum C."/>
            <person name="Chiniquy J."/>
            <person name="Barry K."/>
            <person name="LaButti K."/>
            <person name="Haridas S."/>
            <person name="Simmons B.A."/>
            <person name="Magnuson J.K."/>
            <person name="Mortensen U.H."/>
            <person name="Larsen T.O."/>
            <person name="Grigoriev I.V."/>
            <person name="Baker S.E."/>
            <person name="Andersen M.R."/>
        </authorList>
    </citation>
    <scope>NUCLEOTIDE SEQUENCE [LARGE SCALE GENOMIC DNA]</scope>
    <source>
        <strain evidence="1 2">IBT 24754</strain>
    </source>
</reference>
<protein>
    <submittedName>
        <fullName evidence="1">Uncharacterized protein</fullName>
    </submittedName>
</protein>
<gene>
    <name evidence="1" type="ORF">P175DRAFT_0559396</name>
</gene>
<dbReference type="EMBL" id="MSFN02000007">
    <property type="protein sequence ID" value="PTU18575.1"/>
    <property type="molecule type" value="Genomic_DNA"/>
</dbReference>
<organism evidence="1 2">
    <name type="scientific">Aspergillus ochraceoroseus IBT 24754</name>
    <dbReference type="NCBI Taxonomy" id="1392256"/>
    <lineage>
        <taxon>Eukaryota</taxon>
        <taxon>Fungi</taxon>
        <taxon>Dikarya</taxon>
        <taxon>Ascomycota</taxon>
        <taxon>Pezizomycotina</taxon>
        <taxon>Eurotiomycetes</taxon>
        <taxon>Eurotiomycetidae</taxon>
        <taxon>Eurotiales</taxon>
        <taxon>Aspergillaceae</taxon>
        <taxon>Aspergillus</taxon>
        <taxon>Aspergillus subgen. Nidulantes</taxon>
    </lineage>
</organism>
<dbReference type="OrthoDB" id="4192850at2759"/>
<dbReference type="GeneID" id="63817802"/>
<comment type="caution">
    <text evidence="1">The sequence shown here is derived from an EMBL/GenBank/DDBJ whole genome shotgun (WGS) entry which is preliminary data.</text>
</comment>
<dbReference type="RefSeq" id="XP_040749967.1">
    <property type="nucleotide sequence ID" value="XM_040900918.1"/>
</dbReference>
<evidence type="ECO:0000313" key="1">
    <source>
        <dbReference type="EMBL" id="PTU18575.1"/>
    </source>
</evidence>
<dbReference type="VEuPathDB" id="FungiDB:P175DRAFT_0559396"/>
<dbReference type="Proteomes" id="UP000244073">
    <property type="component" value="Unassembled WGS sequence"/>
</dbReference>
<sequence length="239" mass="28162">MCLSNTPRCTLLQRTSAPSIPCSFHFVRENLALPRSLQGVIVGDLRDAFNHCRASAARAFRMMKSINRRRELRYKAMCPRDDAAVYLSHADSVHRLWDWYQDYNSDDPTLAPTPKIPSLLMKFRIDHRTYDQWAREYHRLLESFLEGPYRAWLDAKEEMEDLISKARLTTLNGANGELWQTFWGPRFLAEMEKWEEFLPELALPSYEDLVDEMYHAIRERVEDGERLSKEFYLYGTTTP</sequence>
<evidence type="ECO:0000313" key="2">
    <source>
        <dbReference type="Proteomes" id="UP000244073"/>
    </source>
</evidence>